<evidence type="ECO:0000313" key="2">
    <source>
        <dbReference type="EMBL" id="KAJ1209039.1"/>
    </source>
</evidence>
<accession>A0AAV7W7F9</accession>
<dbReference type="AlphaFoldDB" id="A0AAV7W7F9"/>
<organism evidence="2 3">
    <name type="scientific">Pleurodeles waltl</name>
    <name type="common">Iberian ribbed newt</name>
    <dbReference type="NCBI Taxonomy" id="8319"/>
    <lineage>
        <taxon>Eukaryota</taxon>
        <taxon>Metazoa</taxon>
        <taxon>Chordata</taxon>
        <taxon>Craniata</taxon>
        <taxon>Vertebrata</taxon>
        <taxon>Euteleostomi</taxon>
        <taxon>Amphibia</taxon>
        <taxon>Batrachia</taxon>
        <taxon>Caudata</taxon>
        <taxon>Salamandroidea</taxon>
        <taxon>Salamandridae</taxon>
        <taxon>Pleurodelinae</taxon>
        <taxon>Pleurodeles</taxon>
    </lineage>
</organism>
<name>A0AAV7W7F9_PLEWA</name>
<proteinExistence type="predicted"/>
<dbReference type="EMBL" id="JANPWB010000002">
    <property type="protein sequence ID" value="KAJ1209039.1"/>
    <property type="molecule type" value="Genomic_DNA"/>
</dbReference>
<dbReference type="Proteomes" id="UP001066276">
    <property type="component" value="Chromosome 1_2"/>
</dbReference>
<feature type="region of interest" description="Disordered" evidence="1">
    <location>
        <begin position="89"/>
        <end position="139"/>
    </location>
</feature>
<protein>
    <submittedName>
        <fullName evidence="2">Uncharacterized protein</fullName>
    </submittedName>
</protein>
<evidence type="ECO:0000256" key="1">
    <source>
        <dbReference type="SAM" id="MobiDB-lite"/>
    </source>
</evidence>
<gene>
    <name evidence="2" type="ORF">NDU88_004418</name>
</gene>
<reference evidence="2" key="1">
    <citation type="journal article" date="2022" name="bioRxiv">
        <title>Sequencing and chromosome-scale assembly of the giantPleurodeles waltlgenome.</title>
        <authorList>
            <person name="Brown T."/>
            <person name="Elewa A."/>
            <person name="Iarovenko S."/>
            <person name="Subramanian E."/>
            <person name="Araus A.J."/>
            <person name="Petzold A."/>
            <person name="Susuki M."/>
            <person name="Suzuki K.-i.T."/>
            <person name="Hayashi T."/>
            <person name="Toyoda A."/>
            <person name="Oliveira C."/>
            <person name="Osipova E."/>
            <person name="Leigh N.D."/>
            <person name="Simon A."/>
            <person name="Yun M.H."/>
        </authorList>
    </citation>
    <scope>NUCLEOTIDE SEQUENCE</scope>
    <source>
        <strain evidence="2">20211129_DDA</strain>
        <tissue evidence="2">Liver</tissue>
    </source>
</reference>
<keyword evidence="3" id="KW-1185">Reference proteome</keyword>
<comment type="caution">
    <text evidence="2">The sequence shown here is derived from an EMBL/GenBank/DDBJ whole genome shotgun (WGS) entry which is preliminary data.</text>
</comment>
<feature type="compositionally biased region" description="Polar residues" evidence="1">
    <location>
        <begin position="130"/>
        <end position="139"/>
    </location>
</feature>
<evidence type="ECO:0000313" key="3">
    <source>
        <dbReference type="Proteomes" id="UP001066276"/>
    </source>
</evidence>
<sequence length="157" mass="16958">MAHPGTSHPDKTSSILNDLQELTLSDEETAAFAEDYDMDMQLTFDIIQQQLDTEEHEKQRASNALITGPCDVNQVPVEMCVKGGAVKRSAPALKKGPSPEKHARQAAPVLKNGTSSEKRALQSMPMLKNGPSTNNGVLQRQPSGAVVFGMLKSPAYL</sequence>